<feature type="transmembrane region" description="Helical" evidence="9">
    <location>
        <begin position="438"/>
        <end position="459"/>
    </location>
</feature>
<dbReference type="PANTHER" id="PTHR42643:SF24">
    <property type="entry name" value="IONOTROPIC RECEPTOR 60A"/>
    <property type="match status" value="1"/>
</dbReference>
<name>A0A9R1T1T0_9HYME</name>
<evidence type="ECO:0000256" key="5">
    <source>
        <dbReference type="ARBA" id="ARBA00022989"/>
    </source>
</evidence>
<keyword evidence="11" id="KW-1185">Reference proteome</keyword>
<dbReference type="Gene3D" id="1.10.287.70">
    <property type="match status" value="1"/>
</dbReference>
<organism evidence="11 12">
    <name type="scientific">Fopius arisanus</name>
    <dbReference type="NCBI Taxonomy" id="64838"/>
    <lineage>
        <taxon>Eukaryota</taxon>
        <taxon>Metazoa</taxon>
        <taxon>Ecdysozoa</taxon>
        <taxon>Arthropoda</taxon>
        <taxon>Hexapoda</taxon>
        <taxon>Insecta</taxon>
        <taxon>Pterygota</taxon>
        <taxon>Neoptera</taxon>
        <taxon>Endopterygota</taxon>
        <taxon>Hymenoptera</taxon>
        <taxon>Apocrita</taxon>
        <taxon>Ichneumonoidea</taxon>
        <taxon>Braconidae</taxon>
        <taxon>Opiinae</taxon>
        <taxon>Fopius</taxon>
    </lineage>
</organism>
<evidence type="ECO:0000313" key="12">
    <source>
        <dbReference type="RefSeq" id="XP_011301130.1"/>
    </source>
</evidence>
<dbReference type="GO" id="GO:0050906">
    <property type="term" value="P:detection of stimulus involved in sensory perception"/>
    <property type="evidence" value="ECO:0007669"/>
    <property type="project" value="UniProtKB-ARBA"/>
</dbReference>
<dbReference type="InterPro" id="IPR052192">
    <property type="entry name" value="Insect_Ionotropic_Sensory_Rcpt"/>
</dbReference>
<evidence type="ECO:0000256" key="7">
    <source>
        <dbReference type="ARBA" id="ARBA00023170"/>
    </source>
</evidence>
<dbReference type="Pfam" id="PF00060">
    <property type="entry name" value="Lig_chan"/>
    <property type="match status" value="1"/>
</dbReference>
<keyword evidence="7 12" id="KW-0675">Receptor</keyword>
<reference evidence="12" key="1">
    <citation type="submission" date="2025-08" db="UniProtKB">
        <authorList>
            <consortium name="RefSeq"/>
        </authorList>
    </citation>
    <scope>IDENTIFICATION</scope>
    <source>
        <strain evidence="12">USDA-PBARC FA_bdor</strain>
        <tissue evidence="12">Whole organism</tissue>
    </source>
</reference>
<dbReference type="KEGG" id="fas:105265374"/>
<comment type="subcellular location">
    <subcellularLocation>
        <location evidence="1">Cell membrane</location>
        <topology evidence="1">Multi-pass membrane protein</topology>
    </subcellularLocation>
</comment>
<dbReference type="AlphaFoldDB" id="A0A9R1T1T0"/>
<evidence type="ECO:0000256" key="1">
    <source>
        <dbReference type="ARBA" id="ARBA00004651"/>
    </source>
</evidence>
<dbReference type="PANTHER" id="PTHR42643">
    <property type="entry name" value="IONOTROPIC RECEPTOR 20A-RELATED"/>
    <property type="match status" value="1"/>
</dbReference>
<keyword evidence="6 9" id="KW-0472">Membrane</keyword>
<evidence type="ECO:0000313" key="11">
    <source>
        <dbReference type="Proteomes" id="UP000694866"/>
    </source>
</evidence>
<proteinExistence type="inferred from homology"/>
<sequence>MRGIELMMMSITALGNVTNPEDNGIIFENPYDWENSPDYFKISLSDVSRAAFVDEPLPKSIRVATLETPPYSSTVRINGSLMGEGYAFEILNLIVNKLNVSYEIVQPKRPGLGDESRGLLGLLKNQEIDIAVAFIPMIWNFTKFTRYSPILDETSIVGMMMRPSESASGSGLLAPFDTTVWICILISLLVIGPIVFLFTSFRSYLWNRTKVDKYDFTSCVWFTYGALLKQGSSITPVNTSTRLVFATWWIFITILTSFYTANLTAFLTLSRFTLPYKSVEDIVKKKVPWFFENDRTIDNIFGTEHNNIMKELANSPYKMEVRDGKVLSLLRQNTLFLGERDIIETIIFNDYTEKTRKNLEQSQRCPYVTVPKTLYNIPRGFIHQKNSKIRQAFDKQLQILIEVGIIKYLETKNLPKVKYCPLNLKTTERQLKNSDLSLTYRVIAAGFIAALIMFIYEIIRRRKDVSCLCCKKSCFCCAHRIESSDTSGPIVPGLELLPNRKGRVKDVNAVGKYDSSAANYSNANIDSCVGKISPIYESIYGNGRTAKKTYINGRDYWMITAPTGDKRLIPIRAPSALLFQYTT</sequence>
<keyword evidence="4 9" id="KW-0812">Transmembrane</keyword>
<feature type="transmembrane region" description="Helical" evidence="9">
    <location>
        <begin position="180"/>
        <end position="201"/>
    </location>
</feature>
<keyword evidence="3" id="KW-1003">Cell membrane</keyword>
<dbReference type="GO" id="GO:0005886">
    <property type="term" value="C:plasma membrane"/>
    <property type="evidence" value="ECO:0007669"/>
    <property type="project" value="UniProtKB-SubCell"/>
</dbReference>
<dbReference type="SUPFAM" id="SSF53850">
    <property type="entry name" value="Periplasmic binding protein-like II"/>
    <property type="match status" value="1"/>
</dbReference>
<evidence type="ECO:0000256" key="9">
    <source>
        <dbReference type="SAM" id="Phobius"/>
    </source>
</evidence>
<dbReference type="GeneID" id="105265374"/>
<keyword evidence="8" id="KW-0325">Glycoprotein</keyword>
<dbReference type="Gene3D" id="3.40.190.10">
    <property type="entry name" value="Periplasmic binding protein-like II"/>
    <property type="match status" value="1"/>
</dbReference>
<evidence type="ECO:0000256" key="6">
    <source>
        <dbReference type="ARBA" id="ARBA00023136"/>
    </source>
</evidence>
<feature type="transmembrane region" description="Helical" evidence="9">
    <location>
        <begin position="246"/>
        <end position="269"/>
    </location>
</feature>
<dbReference type="FunFam" id="1.10.287.70:FF:000143">
    <property type="entry name" value="Probable glutamate receptor"/>
    <property type="match status" value="1"/>
</dbReference>
<accession>A0A9R1T1T0</accession>
<gene>
    <name evidence="12" type="primary">LOC105265374</name>
</gene>
<evidence type="ECO:0000256" key="4">
    <source>
        <dbReference type="ARBA" id="ARBA00022692"/>
    </source>
</evidence>
<feature type="domain" description="Ionotropic glutamate receptor C-terminal" evidence="10">
    <location>
        <begin position="178"/>
        <end position="442"/>
    </location>
</feature>
<evidence type="ECO:0000256" key="3">
    <source>
        <dbReference type="ARBA" id="ARBA00022475"/>
    </source>
</evidence>
<dbReference type="Proteomes" id="UP000694866">
    <property type="component" value="Unplaced"/>
</dbReference>
<protein>
    <submittedName>
        <fullName evidence="12">Glutamate receptor ionotropic, delta-2</fullName>
    </submittedName>
</protein>
<comment type="similarity">
    <text evidence="2">Belongs to the glutamate-gated ion channel (TC 1.A.10.1) family.</text>
</comment>
<keyword evidence="5 9" id="KW-1133">Transmembrane helix</keyword>
<dbReference type="RefSeq" id="XP_011301130.1">
    <property type="nucleotide sequence ID" value="XM_011302828.1"/>
</dbReference>
<evidence type="ECO:0000256" key="2">
    <source>
        <dbReference type="ARBA" id="ARBA00008685"/>
    </source>
</evidence>
<dbReference type="InterPro" id="IPR001320">
    <property type="entry name" value="Iontro_rcpt_C"/>
</dbReference>
<dbReference type="GO" id="GO:0015276">
    <property type="term" value="F:ligand-gated monoatomic ion channel activity"/>
    <property type="evidence" value="ECO:0007669"/>
    <property type="project" value="InterPro"/>
</dbReference>
<evidence type="ECO:0000259" key="10">
    <source>
        <dbReference type="Pfam" id="PF00060"/>
    </source>
</evidence>
<dbReference type="CTD" id="40198"/>
<evidence type="ECO:0000256" key="8">
    <source>
        <dbReference type="ARBA" id="ARBA00023180"/>
    </source>
</evidence>
<dbReference type="OrthoDB" id="5984008at2759"/>